<comment type="caution">
    <text evidence="1">The sequence shown here is derived from an EMBL/GenBank/DDBJ whole genome shotgun (WGS) entry which is preliminary data.</text>
</comment>
<proteinExistence type="predicted"/>
<dbReference type="EMBL" id="QGKW02000717">
    <property type="protein sequence ID" value="KAF2596477.1"/>
    <property type="molecule type" value="Genomic_DNA"/>
</dbReference>
<evidence type="ECO:0000313" key="2">
    <source>
        <dbReference type="EMBL" id="KAF2596477.1"/>
    </source>
</evidence>
<name>A0A8S9I2C6_BRACR</name>
<accession>A0A8S9I2C6</accession>
<reference evidence="1" key="1">
    <citation type="submission" date="2019-12" db="EMBL/GenBank/DDBJ databases">
        <title>Genome sequencing and annotation of Brassica cretica.</title>
        <authorList>
            <person name="Studholme D.J."/>
            <person name="Sarris P.F."/>
        </authorList>
    </citation>
    <scope>NUCLEOTIDE SEQUENCE</scope>
    <source>
        <strain evidence="2">PFS-001/15</strain>
        <strain evidence="1">PFS-102/07</strain>
        <tissue evidence="1">Leaf</tissue>
    </source>
</reference>
<evidence type="ECO:0000313" key="1">
    <source>
        <dbReference type="EMBL" id="KAF2563764.1"/>
    </source>
</evidence>
<dbReference type="AlphaFoldDB" id="A0A8S9I2C6"/>
<dbReference type="EMBL" id="QGKY02001250">
    <property type="protein sequence ID" value="KAF2563764.1"/>
    <property type="molecule type" value="Genomic_DNA"/>
</dbReference>
<sequence>MECFHGISWRDRGLYTHDRESNDLVNHIRGVFRYFIVDIVDLGSTPDLACYGRKLEHMLIDLWSPCLEEERHMKKLPSETEETRKVKEIFGLQEKKENGWTFFAAAAQIYGGMIHKFGEGFHGVLGLKLHGISVADGVLIYVGISARVKDVAEGLKGINSCGFLFGVTHSFLLEWICENEELLVQGRVRLNREYKGEKNESTGYHSCRGDDLFEQSSGVETHKKKERMVEYLCGGRVAGDKDRSEISNNEVVEELIVSEL</sequence>
<dbReference type="Proteomes" id="UP000712281">
    <property type="component" value="Unassembled WGS sequence"/>
</dbReference>
<protein>
    <submittedName>
        <fullName evidence="1">Uncharacterized protein</fullName>
    </submittedName>
</protein>
<organism evidence="1">
    <name type="scientific">Brassica cretica</name>
    <name type="common">Mustard</name>
    <dbReference type="NCBI Taxonomy" id="69181"/>
    <lineage>
        <taxon>Eukaryota</taxon>
        <taxon>Viridiplantae</taxon>
        <taxon>Streptophyta</taxon>
        <taxon>Embryophyta</taxon>
        <taxon>Tracheophyta</taxon>
        <taxon>Spermatophyta</taxon>
        <taxon>Magnoliopsida</taxon>
        <taxon>eudicotyledons</taxon>
        <taxon>Gunneridae</taxon>
        <taxon>Pentapetalae</taxon>
        <taxon>rosids</taxon>
        <taxon>malvids</taxon>
        <taxon>Brassicales</taxon>
        <taxon>Brassicaceae</taxon>
        <taxon>Brassiceae</taxon>
        <taxon>Brassica</taxon>
    </lineage>
</organism>
<gene>
    <name evidence="2" type="ORF">F2Q68_00008938</name>
    <name evidence="1" type="ORF">F2Q70_00016013</name>
</gene>